<dbReference type="Gene3D" id="1.10.510.10">
    <property type="entry name" value="Transferase(Phosphotransferase) domain 1"/>
    <property type="match status" value="1"/>
</dbReference>
<evidence type="ECO:0000313" key="5">
    <source>
        <dbReference type="Proteomes" id="UP001222325"/>
    </source>
</evidence>
<proteinExistence type="predicted"/>
<keyword evidence="1" id="KW-0547">Nucleotide-binding</keyword>
<feature type="domain" description="Protein kinase" evidence="3">
    <location>
        <begin position="47"/>
        <end position="377"/>
    </location>
</feature>
<dbReference type="AlphaFoldDB" id="A0AAD6U4Y1"/>
<dbReference type="GO" id="GO:0035556">
    <property type="term" value="P:intracellular signal transduction"/>
    <property type="evidence" value="ECO:0007669"/>
    <property type="project" value="TreeGrafter"/>
</dbReference>
<dbReference type="PANTHER" id="PTHR24346">
    <property type="entry name" value="MAP/MICROTUBULE AFFINITY-REGULATING KINASE"/>
    <property type="match status" value="1"/>
</dbReference>
<dbReference type="Pfam" id="PF00069">
    <property type="entry name" value="Pkinase"/>
    <property type="match status" value="1"/>
</dbReference>
<evidence type="ECO:0000256" key="2">
    <source>
        <dbReference type="ARBA" id="ARBA00022840"/>
    </source>
</evidence>
<dbReference type="GO" id="GO:0005524">
    <property type="term" value="F:ATP binding"/>
    <property type="evidence" value="ECO:0007669"/>
    <property type="project" value="UniProtKB-KW"/>
</dbReference>
<keyword evidence="2" id="KW-0067">ATP-binding</keyword>
<keyword evidence="4" id="KW-0808">Transferase</keyword>
<sequence length="377" mass="43708">MNHPEETLPPIGTRPVERGLRERPHERLLSAEVYWYNHRDWLHAKGYALRARYQEGWTASWTHTKHVLPSDFEDGVTHLRGNVMDATRIRDGVFVMLKCTSKRQHPSEVEIASFFSAEPQRSDPRNHCVPIYEVLQTPDNPDKHIVVMPLLTRYSKPRFDTIGEAVSFFKQIFEALKYMHAQNVAHRDCTARNIMMDAAPIFTVPFHPVKPRMKRDFSGRSSPLSRTQHPVRYYLTDFGLSVKYGSEDRPPLEIPVNGADKSVPEFQSAEPPAGDPFPVDVYYLGNLIRMDFTEVRKLGFEFMEPLVADMVNTDPALRPTMVEVVDRFEEIVRGLSNWKLRSRVAKTRDSFTTFRSIAHWIRRVRLIVGRYHPIPMP</sequence>
<keyword evidence="4" id="KW-0418">Kinase</keyword>
<protein>
    <submittedName>
        <fullName evidence="4">Kinase-like domain-containing protein</fullName>
    </submittedName>
</protein>
<dbReference type="PROSITE" id="PS50011">
    <property type="entry name" value="PROTEIN_KINASE_DOM"/>
    <property type="match status" value="1"/>
</dbReference>
<dbReference type="EMBL" id="JARJCN010000025">
    <property type="protein sequence ID" value="KAJ7088773.1"/>
    <property type="molecule type" value="Genomic_DNA"/>
</dbReference>
<keyword evidence="5" id="KW-1185">Reference proteome</keyword>
<dbReference type="GO" id="GO:0005737">
    <property type="term" value="C:cytoplasm"/>
    <property type="evidence" value="ECO:0007669"/>
    <property type="project" value="TreeGrafter"/>
</dbReference>
<dbReference type="InterPro" id="IPR011009">
    <property type="entry name" value="Kinase-like_dom_sf"/>
</dbReference>
<dbReference type="PANTHER" id="PTHR24346:SF30">
    <property type="entry name" value="MATERNAL EMBRYONIC LEUCINE ZIPPER KINASE"/>
    <property type="match status" value="1"/>
</dbReference>
<dbReference type="GO" id="GO:0004674">
    <property type="term" value="F:protein serine/threonine kinase activity"/>
    <property type="evidence" value="ECO:0007669"/>
    <property type="project" value="TreeGrafter"/>
</dbReference>
<reference evidence="4" key="1">
    <citation type="submission" date="2023-03" db="EMBL/GenBank/DDBJ databases">
        <title>Massive genome expansion in bonnet fungi (Mycena s.s.) driven by repeated elements and novel gene families across ecological guilds.</title>
        <authorList>
            <consortium name="Lawrence Berkeley National Laboratory"/>
            <person name="Harder C.B."/>
            <person name="Miyauchi S."/>
            <person name="Viragh M."/>
            <person name="Kuo A."/>
            <person name="Thoen E."/>
            <person name="Andreopoulos B."/>
            <person name="Lu D."/>
            <person name="Skrede I."/>
            <person name="Drula E."/>
            <person name="Henrissat B."/>
            <person name="Morin E."/>
            <person name="Kohler A."/>
            <person name="Barry K."/>
            <person name="LaButti K."/>
            <person name="Morin E."/>
            <person name="Salamov A."/>
            <person name="Lipzen A."/>
            <person name="Mereny Z."/>
            <person name="Hegedus B."/>
            <person name="Baldrian P."/>
            <person name="Stursova M."/>
            <person name="Weitz H."/>
            <person name="Taylor A."/>
            <person name="Grigoriev I.V."/>
            <person name="Nagy L.G."/>
            <person name="Martin F."/>
            <person name="Kauserud H."/>
        </authorList>
    </citation>
    <scope>NUCLEOTIDE SEQUENCE</scope>
    <source>
        <strain evidence="4">CBHHK173m</strain>
    </source>
</reference>
<evidence type="ECO:0000256" key="1">
    <source>
        <dbReference type="ARBA" id="ARBA00022741"/>
    </source>
</evidence>
<comment type="caution">
    <text evidence="4">The sequence shown here is derived from an EMBL/GenBank/DDBJ whole genome shotgun (WGS) entry which is preliminary data.</text>
</comment>
<name>A0AAD6U4Y1_9AGAR</name>
<organism evidence="4 5">
    <name type="scientific">Mycena belliarum</name>
    <dbReference type="NCBI Taxonomy" id="1033014"/>
    <lineage>
        <taxon>Eukaryota</taxon>
        <taxon>Fungi</taxon>
        <taxon>Dikarya</taxon>
        <taxon>Basidiomycota</taxon>
        <taxon>Agaricomycotina</taxon>
        <taxon>Agaricomycetes</taxon>
        <taxon>Agaricomycetidae</taxon>
        <taxon>Agaricales</taxon>
        <taxon>Marasmiineae</taxon>
        <taxon>Mycenaceae</taxon>
        <taxon>Mycena</taxon>
    </lineage>
</organism>
<dbReference type="Proteomes" id="UP001222325">
    <property type="component" value="Unassembled WGS sequence"/>
</dbReference>
<accession>A0AAD6U4Y1</accession>
<gene>
    <name evidence="4" type="ORF">B0H15DRAFT_780369</name>
</gene>
<dbReference type="InterPro" id="IPR000719">
    <property type="entry name" value="Prot_kinase_dom"/>
</dbReference>
<dbReference type="SUPFAM" id="SSF56112">
    <property type="entry name" value="Protein kinase-like (PK-like)"/>
    <property type="match status" value="1"/>
</dbReference>
<evidence type="ECO:0000313" key="4">
    <source>
        <dbReference type="EMBL" id="KAJ7088773.1"/>
    </source>
</evidence>
<evidence type="ECO:0000259" key="3">
    <source>
        <dbReference type="PROSITE" id="PS50011"/>
    </source>
</evidence>
<dbReference type="SMART" id="SM00220">
    <property type="entry name" value="S_TKc"/>
    <property type="match status" value="1"/>
</dbReference>